<accession>A0A4D9EVR7</accession>
<evidence type="ECO:0000256" key="1">
    <source>
        <dbReference type="SAM" id="MobiDB-lite"/>
    </source>
</evidence>
<evidence type="ECO:0000313" key="3">
    <source>
        <dbReference type="Proteomes" id="UP000297703"/>
    </source>
</evidence>
<dbReference type="EMBL" id="QXTE01000016">
    <property type="protein sequence ID" value="TFK13295.1"/>
    <property type="molecule type" value="Genomic_DNA"/>
</dbReference>
<protein>
    <submittedName>
        <fullName evidence="2">Protein Lines-like protein</fullName>
    </submittedName>
</protein>
<sequence length="126" mass="13357">MDMHTRTGKYGHPPTNVCLSPTPTEMCPAHQHACAHTNTQAGVHNPISASAPFFTPSSTGSDSRRMELTTAPLPSGGSLPRGCSRTVSPLPGSLIRLPKEPTQRLLLTAVGTGWDADTGVNQERSR</sequence>
<evidence type="ECO:0000313" key="2">
    <source>
        <dbReference type="EMBL" id="TFK13295.1"/>
    </source>
</evidence>
<organism evidence="2 3">
    <name type="scientific">Platysternon megacephalum</name>
    <name type="common">big-headed turtle</name>
    <dbReference type="NCBI Taxonomy" id="55544"/>
    <lineage>
        <taxon>Eukaryota</taxon>
        <taxon>Metazoa</taxon>
        <taxon>Chordata</taxon>
        <taxon>Craniata</taxon>
        <taxon>Vertebrata</taxon>
        <taxon>Euteleostomi</taxon>
        <taxon>Archelosauria</taxon>
        <taxon>Testudinata</taxon>
        <taxon>Testudines</taxon>
        <taxon>Cryptodira</taxon>
        <taxon>Durocryptodira</taxon>
        <taxon>Testudinoidea</taxon>
        <taxon>Platysternidae</taxon>
        <taxon>Platysternon</taxon>
    </lineage>
</organism>
<dbReference type="AlphaFoldDB" id="A0A4D9EVR7"/>
<dbReference type="Proteomes" id="UP000297703">
    <property type="component" value="Unassembled WGS sequence"/>
</dbReference>
<feature type="region of interest" description="Disordered" evidence="1">
    <location>
        <begin position="42"/>
        <end position="85"/>
    </location>
</feature>
<keyword evidence="3" id="KW-1185">Reference proteome</keyword>
<comment type="caution">
    <text evidence="2">The sequence shown here is derived from an EMBL/GenBank/DDBJ whole genome shotgun (WGS) entry which is preliminary data.</text>
</comment>
<reference evidence="2 3" key="2">
    <citation type="submission" date="2019-04" db="EMBL/GenBank/DDBJ databases">
        <title>The genome sequence of big-headed turtle.</title>
        <authorList>
            <person name="Gong S."/>
        </authorList>
    </citation>
    <scope>NUCLEOTIDE SEQUENCE [LARGE SCALE GENOMIC DNA]</scope>
    <source>
        <strain evidence="2">DO16091913</strain>
        <tissue evidence="2">Muscle</tissue>
    </source>
</reference>
<proteinExistence type="predicted"/>
<name>A0A4D9EVR7_9SAUR</name>
<gene>
    <name evidence="2" type="ORF">DR999_PMT03246</name>
</gene>
<reference evidence="2 3" key="1">
    <citation type="submission" date="2019-04" db="EMBL/GenBank/DDBJ databases">
        <title>Draft genome of the big-headed turtle Platysternon megacephalum.</title>
        <authorList>
            <person name="Gong S."/>
        </authorList>
    </citation>
    <scope>NUCLEOTIDE SEQUENCE [LARGE SCALE GENOMIC DNA]</scope>
    <source>
        <strain evidence="2">DO16091913</strain>
        <tissue evidence="2">Muscle</tissue>
    </source>
</reference>